<feature type="transmembrane region" description="Helical" evidence="1">
    <location>
        <begin position="95"/>
        <end position="112"/>
    </location>
</feature>
<evidence type="ECO:0000256" key="1">
    <source>
        <dbReference type="SAM" id="Phobius"/>
    </source>
</evidence>
<feature type="transmembrane region" description="Helical" evidence="1">
    <location>
        <begin position="65"/>
        <end position="83"/>
    </location>
</feature>
<evidence type="ECO:0000313" key="2">
    <source>
        <dbReference type="EMBL" id="AZA06371.1"/>
    </source>
</evidence>
<name>A0A678XF29_MYXSQ</name>
<keyword evidence="1" id="KW-0472">Membrane</keyword>
<geneLocation type="mitochondrion" evidence="2"/>
<sequence>MILIIIMLLKFNFNSKISLILNIFILITLFELLRGGLLLLIIIIWGIGIIVLIWILDFNIFYSSNYINLIPITLILTTIFFIYREVLIEEVILDNSLFIILILFLEILITLIV</sequence>
<dbReference type="EMBL" id="MK087050">
    <property type="protein sequence ID" value="AZA06371.1"/>
    <property type="molecule type" value="Genomic_DNA"/>
</dbReference>
<reference evidence="2" key="1">
    <citation type="submission" date="2018-10" db="EMBL/GenBank/DDBJ databases">
        <title>Myxobolus squamalis genome and transcriptome.</title>
        <authorList>
            <person name="Yahalomi D."/>
            <person name="Atkinson S.D."/>
            <person name="Neuhof M."/>
            <person name="Chang E.S."/>
            <person name="Philippe H."/>
            <person name="Cartwright P."/>
            <person name="Bartholomew J.L."/>
            <person name="Huchon D."/>
        </authorList>
    </citation>
    <scope>NUCLEOTIDE SEQUENCE</scope>
</reference>
<dbReference type="Proteomes" id="UP001296480">
    <property type="component" value="Mitochondrion MT"/>
</dbReference>
<keyword evidence="1" id="KW-1133">Transmembrane helix</keyword>
<dbReference type="AlphaFoldDB" id="A0A678XF29"/>
<proteinExistence type="predicted"/>
<keyword evidence="2" id="KW-0496">Mitochondrion</keyword>
<protein>
    <submittedName>
        <fullName evidence="2">Uncharacterized protein</fullName>
    </submittedName>
</protein>
<organism evidence="2">
    <name type="scientific">Myxobolus squamalis</name>
    <name type="common">Myxosporean</name>
    <dbReference type="NCBI Taxonomy" id="59785"/>
    <lineage>
        <taxon>Eukaryota</taxon>
        <taxon>Metazoa</taxon>
        <taxon>Cnidaria</taxon>
        <taxon>Myxozoa</taxon>
        <taxon>Myxosporea</taxon>
        <taxon>Bivalvulida</taxon>
        <taxon>Platysporina</taxon>
        <taxon>Myxobolidae</taxon>
        <taxon>Myxobolus</taxon>
    </lineage>
</organism>
<keyword evidence="1" id="KW-0812">Transmembrane</keyword>
<feature type="transmembrane region" description="Helical" evidence="1">
    <location>
        <begin position="36"/>
        <end position="56"/>
    </location>
</feature>
<accession>A0A678XF29</accession>
<feature type="transmembrane region" description="Helical" evidence="1">
    <location>
        <begin position="12"/>
        <end position="30"/>
    </location>
</feature>